<evidence type="ECO:0000259" key="14">
    <source>
        <dbReference type="Pfam" id="PF01648"/>
    </source>
</evidence>
<dbReference type="RefSeq" id="WP_265676467.1">
    <property type="nucleotide sequence ID" value="NZ_JAKRRY010000028.1"/>
</dbReference>
<evidence type="ECO:0000256" key="1">
    <source>
        <dbReference type="ARBA" id="ARBA00003937"/>
    </source>
</evidence>
<reference evidence="16" key="1">
    <citation type="submission" date="2022-02" db="EMBL/GenBank/DDBJ databases">
        <title>Vibrio sp. nov, a new bacterium isolated from seawater.</title>
        <authorList>
            <person name="Yuan Y."/>
        </authorList>
    </citation>
    <scope>NUCLEOTIDE SEQUENCE</scope>
    <source>
        <strain evidence="16">ZSDZ65</strain>
    </source>
</reference>
<dbReference type="GO" id="GO:0009366">
    <property type="term" value="C:enterobactin synthetase complex"/>
    <property type="evidence" value="ECO:0007669"/>
    <property type="project" value="InterPro"/>
</dbReference>
<organism evidence="16 17">
    <name type="scientific">Vibrio qingdaonensis</name>
    <dbReference type="NCBI Taxonomy" id="2829491"/>
    <lineage>
        <taxon>Bacteria</taxon>
        <taxon>Pseudomonadati</taxon>
        <taxon>Pseudomonadota</taxon>
        <taxon>Gammaproteobacteria</taxon>
        <taxon>Vibrionales</taxon>
        <taxon>Vibrionaceae</taxon>
        <taxon>Vibrio</taxon>
    </lineage>
</organism>
<evidence type="ECO:0000256" key="8">
    <source>
        <dbReference type="ARBA" id="ARBA00029894"/>
    </source>
</evidence>
<protein>
    <recommendedName>
        <fullName evidence="5">Enterobactin synthase component D</fullName>
    </recommendedName>
    <alternativeName>
        <fullName evidence="8">4'-phosphopantetheinyl transferase EntD</fullName>
    </alternativeName>
    <alternativeName>
        <fullName evidence="9">Enterochelin synthase D</fullName>
    </alternativeName>
</protein>
<name>A0A9X3HY46_9VIBR</name>
<evidence type="ECO:0000256" key="7">
    <source>
        <dbReference type="ARBA" id="ARBA00023191"/>
    </source>
</evidence>
<dbReference type="InterPro" id="IPR008278">
    <property type="entry name" value="4-PPantetheinyl_Trfase_dom"/>
</dbReference>
<evidence type="ECO:0000256" key="5">
    <source>
        <dbReference type="ARBA" id="ARBA00019087"/>
    </source>
</evidence>
<comment type="similarity">
    <text evidence="3">Belongs to the P-Pant transferase superfamily. EntD family.</text>
</comment>
<keyword evidence="7" id="KW-0259">Enterobactin biosynthesis</keyword>
<comment type="cofactor">
    <cofactor evidence="13">
        <name>Mg(2+)</name>
        <dbReference type="ChEBI" id="CHEBI:18420"/>
    </cofactor>
</comment>
<dbReference type="GO" id="GO:0008897">
    <property type="term" value="F:holo-[acyl-carrier-protein] synthase activity"/>
    <property type="evidence" value="ECO:0007669"/>
    <property type="project" value="InterPro"/>
</dbReference>
<dbReference type="InterPro" id="IPR037143">
    <property type="entry name" value="4-PPantetheinyl_Trfase_dom_sf"/>
</dbReference>
<keyword evidence="17" id="KW-1185">Reference proteome</keyword>
<dbReference type="AlphaFoldDB" id="A0A9X3HY46"/>
<feature type="binding site" evidence="13">
    <location>
        <position position="107"/>
    </location>
    <ligand>
        <name>Mg(2+)</name>
        <dbReference type="ChEBI" id="CHEBI:18420"/>
    </ligand>
</feature>
<dbReference type="GO" id="GO:0005886">
    <property type="term" value="C:plasma membrane"/>
    <property type="evidence" value="ECO:0007669"/>
    <property type="project" value="TreeGrafter"/>
</dbReference>
<dbReference type="InterPro" id="IPR003542">
    <property type="entry name" value="Enbac_synth_compD-like"/>
</dbReference>
<feature type="domain" description="4'-phosphopantetheinyl transferase" evidence="14">
    <location>
        <begin position="104"/>
        <end position="213"/>
    </location>
</feature>
<dbReference type="InterPro" id="IPR041354">
    <property type="entry name" value="4PPT_N"/>
</dbReference>
<dbReference type="SUPFAM" id="SSF56214">
    <property type="entry name" value="4'-phosphopantetheinyl transferase"/>
    <property type="match status" value="1"/>
</dbReference>
<comment type="subunit">
    <text evidence="4">EntB, EntD, EntE, and EntF form a multienzyme complex called enterobactin synthase.</text>
</comment>
<comment type="catalytic activity">
    <reaction evidence="10">
        <text>apo-[aryl-carrier protein] + CoA = holo-[aryl-carrier protein] + adenosine 3',5'-bisphosphate + H(+)</text>
        <dbReference type="Rhea" id="RHEA:48404"/>
        <dbReference type="Rhea" id="RHEA-COMP:15903"/>
        <dbReference type="Rhea" id="RHEA-COMP:17557"/>
        <dbReference type="ChEBI" id="CHEBI:15378"/>
        <dbReference type="ChEBI" id="CHEBI:29999"/>
        <dbReference type="ChEBI" id="CHEBI:57287"/>
        <dbReference type="ChEBI" id="CHEBI:58343"/>
        <dbReference type="ChEBI" id="CHEBI:64479"/>
    </reaction>
</comment>
<evidence type="ECO:0000256" key="6">
    <source>
        <dbReference type="ARBA" id="ARBA00022679"/>
    </source>
</evidence>
<comment type="function">
    <text evidence="1">Involved in the biosynthesis of the siderophore enterobactin (enterochelin), which is a macrocyclic trimeric lactone of N-(2,3-dihydroxybenzoyl)-serine. The serine trilactone serves as a scaffolding for the three catechol functionalities that provide hexadentate coordination for the tightly ligated iron(2+) atoms. Plays an essential role in the assembly of the enterobactin by catalyzing the transfer of the 4'-phosphopantetheine (Ppant) moiety from coenzyme A to the apo-domains of both EntB (ArCP domain) and EntF (PCP domain) to yield their holo-forms which make them competent for the activation of 2,3-dihydroxybenzoate (DHB) and L-serine, respectively.</text>
</comment>
<feature type="binding site" evidence="12">
    <location>
        <begin position="86"/>
        <end position="87"/>
    </location>
    <ligand>
        <name>CoA</name>
        <dbReference type="ChEBI" id="CHEBI:57287"/>
    </ligand>
</feature>
<dbReference type="Proteomes" id="UP001155587">
    <property type="component" value="Unassembled WGS sequence"/>
</dbReference>
<feature type="binding site" evidence="13">
    <location>
        <position position="109"/>
    </location>
    <ligand>
        <name>Mg(2+)</name>
        <dbReference type="ChEBI" id="CHEBI:18420"/>
    </ligand>
</feature>
<keyword evidence="13" id="KW-0460">Magnesium</keyword>
<evidence type="ECO:0000313" key="17">
    <source>
        <dbReference type="Proteomes" id="UP001155587"/>
    </source>
</evidence>
<evidence type="ECO:0000256" key="11">
    <source>
        <dbReference type="ARBA" id="ARBA00049191"/>
    </source>
</evidence>
<dbReference type="Pfam" id="PF17837">
    <property type="entry name" value="4PPT_N"/>
    <property type="match status" value="1"/>
</dbReference>
<accession>A0A9X3HY46</accession>
<evidence type="ECO:0000256" key="4">
    <source>
        <dbReference type="ARBA" id="ARBA00011503"/>
    </source>
</evidence>
<evidence type="ECO:0000256" key="12">
    <source>
        <dbReference type="PIRSR" id="PIRSR603542-1"/>
    </source>
</evidence>
<comment type="pathway">
    <text evidence="2">Siderophore biosynthesis; enterobactin biosynthesis.</text>
</comment>
<keyword evidence="6 16" id="KW-0808">Transferase</keyword>
<dbReference type="Gene3D" id="3.90.470.20">
    <property type="entry name" value="4'-phosphopantetheinyl transferase domain"/>
    <property type="match status" value="1"/>
</dbReference>
<dbReference type="GO" id="GO:0009239">
    <property type="term" value="P:enterobactin biosynthetic process"/>
    <property type="evidence" value="ECO:0007669"/>
    <property type="project" value="UniProtKB-KW"/>
</dbReference>
<evidence type="ECO:0000256" key="3">
    <source>
        <dbReference type="ARBA" id="ARBA00008342"/>
    </source>
</evidence>
<feature type="binding site" evidence="13">
    <location>
        <position position="108"/>
    </location>
    <ligand>
        <name>Mg(2+)</name>
        <dbReference type="ChEBI" id="CHEBI:18420"/>
    </ligand>
</feature>
<dbReference type="PRINTS" id="PR01399">
    <property type="entry name" value="ENTSNTHTASED"/>
</dbReference>
<evidence type="ECO:0000313" key="16">
    <source>
        <dbReference type="EMBL" id="MCW8347918.1"/>
    </source>
</evidence>
<evidence type="ECO:0000256" key="13">
    <source>
        <dbReference type="PIRSR" id="PIRSR603542-2"/>
    </source>
</evidence>
<evidence type="ECO:0000256" key="9">
    <source>
        <dbReference type="ARBA" id="ARBA00031996"/>
    </source>
</evidence>
<dbReference type="PANTHER" id="PTHR38096">
    <property type="entry name" value="ENTEROBACTIN SYNTHASE COMPONENT D"/>
    <property type="match status" value="1"/>
</dbReference>
<feature type="binding site" evidence="12">
    <location>
        <position position="152"/>
    </location>
    <ligand>
        <name>CoA</name>
        <dbReference type="ChEBI" id="CHEBI:57287"/>
    </ligand>
</feature>
<dbReference type="PANTHER" id="PTHR38096:SF1">
    <property type="entry name" value="ENTEROBACTIN SYNTHASE COMPONENT D"/>
    <property type="match status" value="1"/>
</dbReference>
<evidence type="ECO:0000256" key="10">
    <source>
        <dbReference type="ARBA" id="ARBA00049176"/>
    </source>
</evidence>
<evidence type="ECO:0000256" key="2">
    <source>
        <dbReference type="ARBA" id="ARBA00004993"/>
    </source>
</evidence>
<comment type="caution">
    <text evidence="16">The sequence shown here is derived from an EMBL/GenBank/DDBJ whole genome shotgun (WGS) entry which is preliminary data.</text>
</comment>
<feature type="domain" description="4'-phosphopantetheinyl transferase N-terminal" evidence="15">
    <location>
        <begin position="35"/>
        <end position="97"/>
    </location>
</feature>
<feature type="binding site" evidence="12">
    <location>
        <position position="42"/>
    </location>
    <ligand>
        <name>CoA</name>
        <dbReference type="ChEBI" id="CHEBI:57287"/>
    </ligand>
</feature>
<feature type="binding site" evidence="12">
    <location>
        <position position="50"/>
    </location>
    <ligand>
        <name>CoA</name>
        <dbReference type="ChEBI" id="CHEBI:57287"/>
    </ligand>
</feature>
<gene>
    <name evidence="16" type="ORF">MD535_18180</name>
</gene>
<dbReference type="GO" id="GO:0000287">
    <property type="term" value="F:magnesium ion binding"/>
    <property type="evidence" value="ECO:0007669"/>
    <property type="project" value="InterPro"/>
</dbReference>
<feature type="binding site" evidence="12">
    <location>
        <position position="156"/>
    </location>
    <ligand>
        <name>CoA</name>
        <dbReference type="ChEBI" id="CHEBI:57287"/>
    </ligand>
</feature>
<evidence type="ECO:0000259" key="15">
    <source>
        <dbReference type="Pfam" id="PF17837"/>
    </source>
</evidence>
<dbReference type="EMBL" id="JAKRRY010000028">
    <property type="protein sequence ID" value="MCW8347918.1"/>
    <property type="molecule type" value="Genomic_DNA"/>
</dbReference>
<feature type="binding site" evidence="12">
    <location>
        <position position="107"/>
    </location>
    <ligand>
        <name>CoA</name>
        <dbReference type="ChEBI" id="CHEBI:57287"/>
    </ligand>
</feature>
<dbReference type="Pfam" id="PF01648">
    <property type="entry name" value="ACPS"/>
    <property type="match status" value="1"/>
</dbReference>
<comment type="catalytic activity">
    <reaction evidence="11">
        <text>apo-[peptidyl-carrier protein] + CoA = holo-[peptidyl-carrier protein] + adenosine 3',5'-bisphosphate + H(+)</text>
        <dbReference type="Rhea" id="RHEA:46228"/>
        <dbReference type="Rhea" id="RHEA-COMP:11479"/>
        <dbReference type="Rhea" id="RHEA-COMP:11480"/>
        <dbReference type="ChEBI" id="CHEBI:15378"/>
        <dbReference type="ChEBI" id="CHEBI:29999"/>
        <dbReference type="ChEBI" id="CHEBI:57287"/>
        <dbReference type="ChEBI" id="CHEBI:58343"/>
        <dbReference type="ChEBI" id="CHEBI:64479"/>
    </reaction>
</comment>
<proteinExistence type="inferred from homology"/>
<sequence length="219" mass="24805">MNRDKMIWISSCDFNSNCFDVDFFSLLNIPITERVINSTPQRQAEYFSGRYVAKLALQAANVNTFNVGIGENRCPMWPSGWHGSISHTDNKAVAVISEDTTKYIGVDIENIIDPLTADSISDIIHTRKELILLTEFGFPTNIATSLLFSAKESLFKATYPYIGYYFGFENARALQIDTKNCFLTLELNATLAKSHGINNTYYCDYKLIDNYVVTMIIQK</sequence>
<keyword evidence="13" id="KW-0479">Metal-binding</keyword>